<keyword evidence="4" id="KW-0997">Cell inner membrane</keyword>
<evidence type="ECO:0000256" key="4">
    <source>
        <dbReference type="ARBA" id="ARBA00022519"/>
    </source>
</evidence>
<dbReference type="InterPro" id="IPR035906">
    <property type="entry name" value="MetI-like_sf"/>
</dbReference>
<keyword evidence="5 8" id="KW-0812">Transmembrane</keyword>
<feature type="domain" description="ABC transmembrane type-1" evidence="9">
    <location>
        <begin position="353"/>
        <end position="543"/>
    </location>
</feature>
<name>A0A0F9PHR1_9ZZZZ</name>
<evidence type="ECO:0000259" key="9">
    <source>
        <dbReference type="PROSITE" id="PS50928"/>
    </source>
</evidence>
<protein>
    <recommendedName>
        <fullName evidence="9">ABC transmembrane type-1 domain-containing protein</fullName>
    </recommendedName>
</protein>
<dbReference type="InterPro" id="IPR000515">
    <property type="entry name" value="MetI-like"/>
</dbReference>
<feature type="transmembrane region" description="Helical" evidence="8">
    <location>
        <begin position="208"/>
        <end position="233"/>
    </location>
</feature>
<keyword evidence="3" id="KW-1003">Cell membrane</keyword>
<dbReference type="Gene3D" id="1.10.3720.10">
    <property type="entry name" value="MetI-like"/>
    <property type="match status" value="2"/>
</dbReference>
<dbReference type="EMBL" id="LAZR01002464">
    <property type="protein sequence ID" value="KKN29714.1"/>
    <property type="molecule type" value="Genomic_DNA"/>
</dbReference>
<feature type="transmembrane region" description="Helical" evidence="8">
    <location>
        <begin position="74"/>
        <end position="102"/>
    </location>
</feature>
<feature type="transmembrane region" description="Helical" evidence="8">
    <location>
        <begin position="312"/>
        <end position="337"/>
    </location>
</feature>
<keyword evidence="2" id="KW-0813">Transport</keyword>
<evidence type="ECO:0000256" key="8">
    <source>
        <dbReference type="SAM" id="Phobius"/>
    </source>
</evidence>
<dbReference type="SUPFAM" id="SSF161098">
    <property type="entry name" value="MetI-like"/>
    <property type="match status" value="2"/>
</dbReference>
<feature type="transmembrane region" description="Helical" evidence="8">
    <location>
        <begin position="161"/>
        <end position="187"/>
    </location>
</feature>
<evidence type="ECO:0000256" key="6">
    <source>
        <dbReference type="ARBA" id="ARBA00022989"/>
    </source>
</evidence>
<feature type="transmembrane region" description="Helical" evidence="8">
    <location>
        <begin position="114"/>
        <end position="141"/>
    </location>
</feature>
<comment type="subcellular location">
    <subcellularLocation>
        <location evidence="1">Cell inner membrane</location>
        <topology evidence="1">Multi-pass membrane protein</topology>
    </subcellularLocation>
</comment>
<keyword evidence="6 8" id="KW-1133">Transmembrane helix</keyword>
<evidence type="ECO:0000256" key="7">
    <source>
        <dbReference type="ARBA" id="ARBA00023136"/>
    </source>
</evidence>
<organism evidence="10">
    <name type="scientific">marine sediment metagenome</name>
    <dbReference type="NCBI Taxonomy" id="412755"/>
    <lineage>
        <taxon>unclassified sequences</taxon>
        <taxon>metagenomes</taxon>
        <taxon>ecological metagenomes</taxon>
    </lineage>
</organism>
<dbReference type="GO" id="GO:0005886">
    <property type="term" value="C:plasma membrane"/>
    <property type="evidence" value="ECO:0007669"/>
    <property type="project" value="UniProtKB-SubCell"/>
</dbReference>
<feature type="transmembrane region" description="Helical" evidence="8">
    <location>
        <begin position="349"/>
        <end position="376"/>
    </location>
</feature>
<dbReference type="AlphaFoldDB" id="A0A0F9PHR1"/>
<evidence type="ECO:0000313" key="10">
    <source>
        <dbReference type="EMBL" id="KKN29714.1"/>
    </source>
</evidence>
<dbReference type="PROSITE" id="PS50928">
    <property type="entry name" value="ABC_TM1"/>
    <property type="match status" value="2"/>
</dbReference>
<feature type="transmembrane region" description="Helical" evidence="8">
    <location>
        <begin position="388"/>
        <end position="412"/>
    </location>
</feature>
<proteinExistence type="predicted"/>
<feature type="transmembrane region" description="Helical" evidence="8">
    <location>
        <begin position="418"/>
        <end position="435"/>
    </location>
</feature>
<feature type="transmembrane region" description="Helical" evidence="8">
    <location>
        <begin position="521"/>
        <end position="544"/>
    </location>
</feature>
<feature type="transmembrane region" description="Helical" evidence="8">
    <location>
        <begin position="32"/>
        <end position="54"/>
    </location>
</feature>
<evidence type="ECO:0000256" key="1">
    <source>
        <dbReference type="ARBA" id="ARBA00004429"/>
    </source>
</evidence>
<dbReference type="CDD" id="cd06261">
    <property type="entry name" value="TM_PBP2"/>
    <property type="match status" value="2"/>
</dbReference>
<keyword evidence="7 8" id="KW-0472">Membrane</keyword>
<sequence length="566" mass="61450">MNTQAKAQPQKNSSLYLRTLYTRLLGQNSGNWSILLISGGVGLLMAMPAVYIIIKAIGANPAVWAKLFSSSIPTLLLSTIGLTVSVTALAILIAVPAAWLVTMTDLPGRKTWQWLFAVPLAVPPYIGSFAYITLLGPRGIVQQKLSALLGLAPHQLNIPSIYSFGGVLIIMSLFTYPYIFLLTSASLRSQNQSLIDAAKASGMRMKRIILRVILPLVRPAIAAGSLLVALYVLSDFGAISLMRYPTFTSAIYQQLTGRYDLAAAASLSSVLMILTVIVIWFESRSRNKAKYYQTTGSYRPPEILRLGKWRPLALAFILIVFTAALILPLGILIYWAFLGLNESALNLDFWQYAINSITTSGIAATAGVFLALPVVYLATRHKSLVSRFLLRISYAGYALPGVIVGLGMVFVFNASIPLLYGTVFVLILGYVVRFLPQSLQSEESALAAISPNIEEAAKNFGYSTHGVLRRVTVPLILPAMAASWSLIFISSMKELAATLLLRPAGYDTLAVRVWTDASEGFYTAAAPPALLLVLVSTIPLAIITRRAQISGRRRRLGEIENVGSTT</sequence>
<evidence type="ECO:0000256" key="2">
    <source>
        <dbReference type="ARBA" id="ARBA00022448"/>
    </source>
</evidence>
<dbReference type="PANTHER" id="PTHR43357">
    <property type="entry name" value="INNER MEMBRANE ABC TRANSPORTER PERMEASE PROTEIN YDCV"/>
    <property type="match status" value="1"/>
</dbReference>
<comment type="caution">
    <text evidence="10">The sequence shown here is derived from an EMBL/GenBank/DDBJ whole genome shotgun (WGS) entry which is preliminary data.</text>
</comment>
<accession>A0A0F9PHR1</accession>
<feature type="transmembrane region" description="Helical" evidence="8">
    <location>
        <begin position="261"/>
        <end position="281"/>
    </location>
</feature>
<dbReference type="Pfam" id="PF00528">
    <property type="entry name" value="BPD_transp_1"/>
    <property type="match status" value="2"/>
</dbReference>
<dbReference type="PANTHER" id="PTHR43357:SF3">
    <property type="entry name" value="FE(3+)-TRANSPORT SYSTEM PERMEASE PROTEIN FBPB 2"/>
    <property type="match status" value="1"/>
</dbReference>
<dbReference type="GO" id="GO:0055085">
    <property type="term" value="P:transmembrane transport"/>
    <property type="evidence" value="ECO:0007669"/>
    <property type="project" value="InterPro"/>
</dbReference>
<feature type="transmembrane region" description="Helical" evidence="8">
    <location>
        <begin position="475"/>
        <end position="501"/>
    </location>
</feature>
<feature type="domain" description="ABC transmembrane type-1" evidence="9">
    <location>
        <begin position="76"/>
        <end position="280"/>
    </location>
</feature>
<gene>
    <name evidence="10" type="ORF">LCGC14_0841320</name>
</gene>
<evidence type="ECO:0000256" key="5">
    <source>
        <dbReference type="ARBA" id="ARBA00022692"/>
    </source>
</evidence>
<evidence type="ECO:0000256" key="3">
    <source>
        <dbReference type="ARBA" id="ARBA00022475"/>
    </source>
</evidence>
<reference evidence="10" key="1">
    <citation type="journal article" date="2015" name="Nature">
        <title>Complex archaea that bridge the gap between prokaryotes and eukaryotes.</title>
        <authorList>
            <person name="Spang A."/>
            <person name="Saw J.H."/>
            <person name="Jorgensen S.L."/>
            <person name="Zaremba-Niedzwiedzka K."/>
            <person name="Martijn J."/>
            <person name="Lind A.E."/>
            <person name="van Eijk R."/>
            <person name="Schleper C."/>
            <person name="Guy L."/>
            <person name="Ettema T.J."/>
        </authorList>
    </citation>
    <scope>NUCLEOTIDE SEQUENCE</scope>
</reference>